<dbReference type="InterPro" id="IPR036691">
    <property type="entry name" value="Endo/exonu/phosph_ase_sf"/>
</dbReference>
<dbReference type="SUPFAM" id="SSF56672">
    <property type="entry name" value="DNA/RNA polymerases"/>
    <property type="match status" value="1"/>
</dbReference>
<dbReference type="InterPro" id="IPR000477">
    <property type="entry name" value="RT_dom"/>
</dbReference>
<evidence type="ECO:0000259" key="2">
    <source>
        <dbReference type="PROSITE" id="PS50878"/>
    </source>
</evidence>
<dbReference type="PANTHER" id="PTHR33481:SF1">
    <property type="entry name" value="ENDONUCLEASE_EXONUCLEASE_PHOSPHATASE DOMAIN-CONTAINING PROTEIN-RELATED"/>
    <property type="match status" value="1"/>
</dbReference>
<accession>A0A9W9HS47</accession>
<dbReference type="PROSITE" id="PS50879">
    <property type="entry name" value="RNASE_H_1"/>
    <property type="match status" value="1"/>
</dbReference>
<dbReference type="Gene3D" id="3.30.420.10">
    <property type="entry name" value="Ribonuclease H-like superfamily/Ribonuclease H"/>
    <property type="match status" value="1"/>
</dbReference>
<dbReference type="InterPro" id="IPR036397">
    <property type="entry name" value="RNaseH_sf"/>
</dbReference>
<dbReference type="SUPFAM" id="SSF53098">
    <property type="entry name" value="Ribonuclease H-like"/>
    <property type="match status" value="1"/>
</dbReference>
<dbReference type="CDD" id="cd09276">
    <property type="entry name" value="Rnase_HI_RT_non_LTR"/>
    <property type="match status" value="1"/>
</dbReference>
<dbReference type="InterPro" id="IPR005135">
    <property type="entry name" value="Endo/exonuclease/phosphatase"/>
</dbReference>
<evidence type="ECO:0000313" key="4">
    <source>
        <dbReference type="EMBL" id="KAJ5155722.1"/>
    </source>
</evidence>
<name>A0A9W9HS47_9EURO</name>
<feature type="region of interest" description="Disordered" evidence="1">
    <location>
        <begin position="907"/>
        <end position="929"/>
    </location>
</feature>
<gene>
    <name evidence="4" type="ORF">N7492_008525</name>
</gene>
<reference evidence="4" key="2">
    <citation type="journal article" date="2023" name="IMA Fungus">
        <title>Comparative genomic study of the Penicillium genus elucidates a diverse pangenome and 15 lateral gene transfer events.</title>
        <authorList>
            <person name="Petersen C."/>
            <person name="Sorensen T."/>
            <person name="Nielsen M.R."/>
            <person name="Sondergaard T.E."/>
            <person name="Sorensen J.L."/>
            <person name="Fitzpatrick D.A."/>
            <person name="Frisvad J.C."/>
            <person name="Nielsen K.L."/>
        </authorList>
    </citation>
    <scope>NUCLEOTIDE SEQUENCE</scope>
    <source>
        <strain evidence="4">IBT 21917</strain>
    </source>
</reference>
<evidence type="ECO:0008006" key="6">
    <source>
        <dbReference type="Google" id="ProtNLM"/>
    </source>
</evidence>
<dbReference type="GO" id="GO:0003676">
    <property type="term" value="F:nucleic acid binding"/>
    <property type="evidence" value="ECO:0007669"/>
    <property type="project" value="InterPro"/>
</dbReference>
<keyword evidence="5" id="KW-1185">Reference proteome</keyword>
<dbReference type="SUPFAM" id="SSF56219">
    <property type="entry name" value="DNase I-like"/>
    <property type="match status" value="1"/>
</dbReference>
<dbReference type="OrthoDB" id="4159828at2759"/>
<dbReference type="InterPro" id="IPR043502">
    <property type="entry name" value="DNA/RNA_pol_sf"/>
</dbReference>
<dbReference type="Proteomes" id="UP001146351">
    <property type="component" value="Unassembled WGS sequence"/>
</dbReference>
<dbReference type="InterPro" id="IPR002156">
    <property type="entry name" value="RNaseH_domain"/>
</dbReference>
<feature type="region of interest" description="Disordered" evidence="1">
    <location>
        <begin position="1298"/>
        <end position="1320"/>
    </location>
</feature>
<evidence type="ECO:0000313" key="5">
    <source>
        <dbReference type="Proteomes" id="UP001146351"/>
    </source>
</evidence>
<dbReference type="Pfam" id="PF14529">
    <property type="entry name" value="Exo_endo_phos_2"/>
    <property type="match status" value="1"/>
</dbReference>
<dbReference type="CDD" id="cd01650">
    <property type="entry name" value="RT_nLTR_like"/>
    <property type="match status" value="1"/>
</dbReference>
<evidence type="ECO:0000256" key="1">
    <source>
        <dbReference type="SAM" id="MobiDB-lite"/>
    </source>
</evidence>
<dbReference type="GO" id="GO:0004523">
    <property type="term" value="F:RNA-DNA hybrid ribonuclease activity"/>
    <property type="evidence" value="ECO:0007669"/>
    <property type="project" value="InterPro"/>
</dbReference>
<organism evidence="4 5">
    <name type="scientific">Penicillium capsulatum</name>
    <dbReference type="NCBI Taxonomy" id="69766"/>
    <lineage>
        <taxon>Eukaryota</taxon>
        <taxon>Fungi</taxon>
        <taxon>Dikarya</taxon>
        <taxon>Ascomycota</taxon>
        <taxon>Pezizomycotina</taxon>
        <taxon>Eurotiomycetes</taxon>
        <taxon>Eurotiomycetidae</taxon>
        <taxon>Eurotiales</taxon>
        <taxon>Aspergillaceae</taxon>
        <taxon>Penicillium</taxon>
    </lineage>
</organism>
<feature type="domain" description="Reverse transcriptase" evidence="2">
    <location>
        <begin position="492"/>
        <end position="773"/>
    </location>
</feature>
<dbReference type="Gene3D" id="3.60.10.10">
    <property type="entry name" value="Endonuclease/exonuclease/phosphatase"/>
    <property type="match status" value="1"/>
</dbReference>
<dbReference type="EMBL" id="JAPQKO010000006">
    <property type="protein sequence ID" value="KAJ5155722.1"/>
    <property type="molecule type" value="Genomic_DNA"/>
</dbReference>
<dbReference type="Pfam" id="PF00078">
    <property type="entry name" value="RVT_1"/>
    <property type="match status" value="1"/>
</dbReference>
<comment type="caution">
    <text evidence="4">The sequence shown here is derived from an EMBL/GenBank/DDBJ whole genome shotgun (WGS) entry which is preliminary data.</text>
</comment>
<dbReference type="InterPro" id="IPR012337">
    <property type="entry name" value="RNaseH-like_sf"/>
</dbReference>
<dbReference type="Pfam" id="PF00075">
    <property type="entry name" value="RNase_H"/>
    <property type="match status" value="1"/>
</dbReference>
<dbReference type="PROSITE" id="PS50878">
    <property type="entry name" value="RT_POL"/>
    <property type="match status" value="1"/>
</dbReference>
<protein>
    <recommendedName>
        <fullName evidence="6">Reverse transcriptase</fullName>
    </recommendedName>
</protein>
<proteinExistence type="predicted"/>
<evidence type="ECO:0000259" key="3">
    <source>
        <dbReference type="PROSITE" id="PS50879"/>
    </source>
</evidence>
<sequence length="1320" mass="147207">MRILQHNCRKTYAITIAALEAGLELGVGLVCLQEPYIGNEFRHGGYQIYWPEAGAQRNRRVAVAIRRDLFNQAVVEARTDLTDHPFIMAVDIWELGRAKEMKRRTRVINCYDNWLGPGGTEERRRAIEDVHWDSVLEGRCLLLGDFNAHSPLWNPQANGRTNARPLESLIESESLYINNTLGVPTRPKTTPGISIIDLSLTTVDMGPLQAWSVDEDHATGSDHELLVMEWAPIEQGWEPPSDEVTGWQIQALQADSQALEEAKQTWQANAEPRGLLDDTCSAADVEGEAIWVQETLTAVLNQHAKPVRVTPRSKRWWNRNVKGAREAYCQARRAWQGQHITTTDLREARNDYYRTIRRAKRTCWETFLAGPTDTPDHSREERARCWQALRLTKPKALAITPTIKGLQGEIAVSISEKEALVRKTAFPPAPGDREAVEILPGTWHKSVDEATVKRALFHQAVQKAPGIDRLNFRALRLLWEWDSPRIVALAQQCFRLGIHPQAWKTAKGVLLRKLDKPDHTLVKAYRVISLLNCPGKVVENIAAEAIADHCEATGSLHSGQMGGRKRRSAVDAVACLIQSTHDAWKRKQLVAALFMDVAGAFDHVNDRRLVIRMHELGFDSDLIRWVQSFLSGRLVQLVIDNTQCPAHRIDSGVPQGSPVSPILFLIYLSGIFDAIERAVPGVQLLSFADDMGFLAPGCSVQEACQKLQEAARVAIEWGESNLVQFEAKKTEAVLFTRKRGQELRNQIQRARIMVGGHSVSFNSEATRWLGIWLDAGLTLKEHYQMRLRKARNAESRVRSLCRMQGLAPGLVHRIQVAAVQSVALYGAELWWRSQKDRLTGMQLMINRQARTITGMLKTTPVGLLNREAGLTPAEVLLEGRQLRYTTRLLGLADDSPARSILPVSFRQGDQHAQPGEHTPGNRLWAEPHGRGPWSLGQHLARQLANILPADPSAGFEGTRRGDSSGFPGRIIVHRTEDALAAARTMQPGSAIWSDGSRLENGRTGAGIAWQEPCGEWRTRSFPLGAGREVFDAELVGAVQALQAAQKMEGTGPITILLDSQAAIARLRHTEAGPGQELTLRAHAVARTLWERGREPIIQWVPGHSGVEGNEKADEAAKLAASRPGCHPEGVAGLSLAFVNRTCTENIRNRRQAWLTQALAKRSRSKQRAYRPYRGWTLDPVAARAVKPLATRFFQLKSGHATIGAHLHRIHARESPACEKGDAPTETVHHVLFECRAWQRQRVQLYRALDRAGLARPSAAEECPEGRLLREPKATAAILQFLSTTNAALPQNHQQALAERARRDDEWGLEDLEEAERTREG</sequence>
<dbReference type="PANTHER" id="PTHR33481">
    <property type="entry name" value="REVERSE TRANSCRIPTASE"/>
    <property type="match status" value="1"/>
</dbReference>
<reference evidence="4" key="1">
    <citation type="submission" date="2022-11" db="EMBL/GenBank/DDBJ databases">
        <authorList>
            <person name="Petersen C."/>
        </authorList>
    </citation>
    <scope>NUCLEOTIDE SEQUENCE</scope>
    <source>
        <strain evidence="4">IBT 21917</strain>
    </source>
</reference>
<feature type="domain" description="RNase H type-1" evidence="3">
    <location>
        <begin position="985"/>
        <end position="1121"/>
    </location>
</feature>